<accession>A0A558QUK5</accession>
<keyword evidence="1 2" id="KW-0808">Transferase</keyword>
<dbReference type="PANTHER" id="PTHR46401">
    <property type="entry name" value="GLYCOSYLTRANSFERASE WBBK-RELATED"/>
    <property type="match status" value="1"/>
</dbReference>
<dbReference type="SUPFAM" id="SSF53756">
    <property type="entry name" value="UDP-Glycosyltransferase/glycogen phosphorylase"/>
    <property type="match status" value="1"/>
</dbReference>
<name>A0A558QUK5_9SPHN</name>
<dbReference type="GO" id="GO:0009103">
    <property type="term" value="P:lipopolysaccharide biosynthetic process"/>
    <property type="evidence" value="ECO:0007669"/>
    <property type="project" value="TreeGrafter"/>
</dbReference>
<dbReference type="Gene3D" id="3.40.50.2000">
    <property type="entry name" value="Glycogen Phosphorylase B"/>
    <property type="match status" value="1"/>
</dbReference>
<dbReference type="RefSeq" id="WP_145155028.1">
    <property type="nucleotide sequence ID" value="NZ_VNIM01000110.1"/>
</dbReference>
<evidence type="ECO:0000313" key="3">
    <source>
        <dbReference type="Proteomes" id="UP000318681"/>
    </source>
</evidence>
<dbReference type="OrthoDB" id="9801609at2"/>
<gene>
    <name evidence="2" type="ORF">FOY91_18335</name>
</gene>
<evidence type="ECO:0000313" key="2">
    <source>
        <dbReference type="EMBL" id="TVV70742.1"/>
    </source>
</evidence>
<dbReference type="Pfam" id="PF13692">
    <property type="entry name" value="Glyco_trans_1_4"/>
    <property type="match status" value="1"/>
</dbReference>
<sequence>MPEAVMEVGALLGDHWTGIPAVVAGLAEAALHDPEIDWSFMIGTIAVPGPMMTALLDRRSGAVARNALATLAWEQGEIPRALADRAAGVFTNIKPLRGFFGREAMIVYDLSPLLTPRFHDEAGIAWFTDNIRADIAGSDHLFCISRATQADVTAYFGVPAGRMSLVTPGVRFDPVDLSAARHMPPCEPYVVIVGTLEPRKNGALVLAHLARDPGFAARYRIVFIGCDGWLDEKARLLAAAGGVAADRVVFAGFVDEREKLALMLNAAFCIYPSFFEGYGLPVLEAAVLGRLTVCSNTSSLPEVAPGASILFDPLDPDDFARALDEAERRAPTMPRPSLATLIDRAEEASATRTYPPIARWVAAR</sequence>
<evidence type="ECO:0000256" key="1">
    <source>
        <dbReference type="ARBA" id="ARBA00022679"/>
    </source>
</evidence>
<keyword evidence="3" id="KW-1185">Reference proteome</keyword>
<organism evidence="2 3">
    <name type="scientific">Alterirhizorhabdus solaris</name>
    <dbReference type="NCBI Taxonomy" id="2529389"/>
    <lineage>
        <taxon>Bacteria</taxon>
        <taxon>Pseudomonadati</taxon>
        <taxon>Pseudomonadota</taxon>
        <taxon>Alphaproteobacteria</taxon>
        <taxon>Sphingomonadales</taxon>
        <taxon>Rhizorhabdaceae</taxon>
        <taxon>Alterirhizorhabdus</taxon>
    </lineage>
</organism>
<dbReference type="PANTHER" id="PTHR46401:SF2">
    <property type="entry name" value="GLYCOSYLTRANSFERASE WBBK-RELATED"/>
    <property type="match status" value="1"/>
</dbReference>
<protein>
    <submittedName>
        <fullName evidence="2">Glycosyltransferase family 4 protein</fullName>
    </submittedName>
</protein>
<dbReference type="CDD" id="cd03809">
    <property type="entry name" value="GT4_MtfB-like"/>
    <property type="match status" value="1"/>
</dbReference>
<proteinExistence type="predicted"/>
<dbReference type="Proteomes" id="UP000318681">
    <property type="component" value="Unassembled WGS sequence"/>
</dbReference>
<comment type="caution">
    <text evidence="2">The sequence shown here is derived from an EMBL/GenBank/DDBJ whole genome shotgun (WGS) entry which is preliminary data.</text>
</comment>
<reference evidence="2 3" key="1">
    <citation type="submission" date="2019-07" db="EMBL/GenBank/DDBJ databases">
        <title>Sphingomonas solaris sp. nov., isolated from a solar panel from Boston, Massachusetts.</title>
        <authorList>
            <person name="Tanner K."/>
            <person name="Pascual J."/>
            <person name="Mancuso C."/>
            <person name="Pereto J."/>
            <person name="Khalil A."/>
            <person name="Vilanova C."/>
        </authorList>
    </citation>
    <scope>NUCLEOTIDE SEQUENCE [LARGE SCALE GENOMIC DNA]</scope>
    <source>
        <strain evidence="2 3">R4DWN</strain>
    </source>
</reference>
<dbReference type="EMBL" id="VNIM01000110">
    <property type="protein sequence ID" value="TVV70742.1"/>
    <property type="molecule type" value="Genomic_DNA"/>
</dbReference>
<dbReference type="GO" id="GO:0016757">
    <property type="term" value="F:glycosyltransferase activity"/>
    <property type="evidence" value="ECO:0007669"/>
    <property type="project" value="InterPro"/>
</dbReference>
<dbReference type="AlphaFoldDB" id="A0A558QUK5"/>